<sequence>MKHAPLSDQDYQRLETILQRFAAQGAMSLEQLDGFLAALLAGPESLSPQDCLPLILGDAFDDDDAFHNPKELERFARLVSGHWHDIAHALQHGDDFAPWLTPDAAGEVHGNDWAEGFYQGMQLMAEDWQLLFDDADAAPALAPILALAFERHPDPDMRPFIDGASRQQKDEWLGEIGAAVPAIHRFFAAIRARIEAEIAADEH</sequence>
<dbReference type="EMBL" id="JBHRXN010000026">
    <property type="protein sequence ID" value="MFC3532444.1"/>
    <property type="molecule type" value="Genomic_DNA"/>
</dbReference>
<protein>
    <submittedName>
        <fullName evidence="1">UPF0149 family protein</fullName>
    </submittedName>
</protein>
<proteinExistence type="predicted"/>
<keyword evidence="2" id="KW-1185">Reference proteome</keyword>
<name>A0ABV7RDT7_9NEIS</name>
<reference evidence="2" key="1">
    <citation type="journal article" date="2019" name="Int. J. Syst. Evol. Microbiol.">
        <title>The Global Catalogue of Microorganisms (GCM) 10K type strain sequencing project: providing services to taxonomists for standard genome sequencing and annotation.</title>
        <authorList>
            <consortium name="The Broad Institute Genomics Platform"/>
            <consortium name="The Broad Institute Genome Sequencing Center for Infectious Disease"/>
            <person name="Wu L."/>
            <person name="Ma J."/>
        </authorList>
    </citation>
    <scope>NUCLEOTIDE SEQUENCE [LARGE SCALE GENOMIC DNA]</scope>
    <source>
        <strain evidence="2">KCTC 42742</strain>
    </source>
</reference>
<organism evidence="1 2">
    <name type="scientific">Vogesella facilis</name>
    <dbReference type="NCBI Taxonomy" id="1655232"/>
    <lineage>
        <taxon>Bacteria</taxon>
        <taxon>Pseudomonadati</taxon>
        <taxon>Pseudomonadota</taxon>
        <taxon>Betaproteobacteria</taxon>
        <taxon>Neisseriales</taxon>
        <taxon>Chromobacteriaceae</taxon>
        <taxon>Vogesella</taxon>
    </lineage>
</organism>
<dbReference type="InterPro" id="IPR036255">
    <property type="entry name" value="YgfB-like_sf"/>
</dbReference>
<dbReference type="Pfam" id="PF03695">
    <property type="entry name" value="UPF0149"/>
    <property type="match status" value="1"/>
</dbReference>
<dbReference type="NCBIfam" id="TIGR02292">
    <property type="entry name" value="ygfB_yecA"/>
    <property type="match status" value="1"/>
</dbReference>
<evidence type="ECO:0000313" key="2">
    <source>
        <dbReference type="Proteomes" id="UP001595741"/>
    </source>
</evidence>
<dbReference type="RefSeq" id="WP_386091211.1">
    <property type="nucleotide sequence ID" value="NZ_JBHRXN010000026.1"/>
</dbReference>
<gene>
    <name evidence="1" type="ORF">ACFOLG_09610</name>
</gene>
<dbReference type="Proteomes" id="UP001595741">
    <property type="component" value="Unassembled WGS sequence"/>
</dbReference>
<dbReference type="SUPFAM" id="SSF101327">
    <property type="entry name" value="YgfB-like"/>
    <property type="match status" value="1"/>
</dbReference>
<evidence type="ECO:0000313" key="1">
    <source>
        <dbReference type="EMBL" id="MFC3532444.1"/>
    </source>
</evidence>
<comment type="caution">
    <text evidence="1">The sequence shown here is derived from an EMBL/GenBank/DDBJ whole genome shotgun (WGS) entry which is preliminary data.</text>
</comment>
<dbReference type="InterPro" id="IPR011978">
    <property type="entry name" value="YgfB-like"/>
</dbReference>
<dbReference type="Gene3D" id="1.20.120.740">
    <property type="entry name" value="YgfB uncharacterised protein family UPF0149, PF03695"/>
    <property type="match status" value="1"/>
</dbReference>
<accession>A0ABV7RDT7</accession>